<evidence type="ECO:0000313" key="5">
    <source>
        <dbReference type="Proteomes" id="UP001516023"/>
    </source>
</evidence>
<name>A0ABD3QLT9_9STRA</name>
<dbReference type="PANTHER" id="PTHR13547">
    <property type="match status" value="1"/>
</dbReference>
<dbReference type="Gene3D" id="3.40.50.11980">
    <property type="match status" value="1"/>
</dbReference>
<dbReference type="Proteomes" id="UP001516023">
    <property type="component" value="Unassembled WGS sequence"/>
</dbReference>
<evidence type="ECO:0000259" key="3">
    <source>
        <dbReference type="Pfam" id="PF17177"/>
    </source>
</evidence>
<protein>
    <recommendedName>
        <fullName evidence="3">PROP1-like PPR domain-containing protein</fullName>
    </recommendedName>
</protein>
<evidence type="ECO:0000313" key="4">
    <source>
        <dbReference type="EMBL" id="KAL3798660.1"/>
    </source>
</evidence>
<evidence type="ECO:0000256" key="1">
    <source>
        <dbReference type="ARBA" id="ARBA00022737"/>
    </source>
</evidence>
<keyword evidence="1" id="KW-0677">Repeat</keyword>
<feature type="compositionally biased region" description="Polar residues" evidence="2">
    <location>
        <begin position="869"/>
        <end position="881"/>
    </location>
</feature>
<feature type="compositionally biased region" description="Polar residues" evidence="2">
    <location>
        <begin position="1"/>
        <end position="13"/>
    </location>
</feature>
<gene>
    <name evidence="4" type="ORF">HJC23_004411</name>
</gene>
<dbReference type="Gene3D" id="1.25.40.10">
    <property type="entry name" value="Tetratricopeptide repeat domain"/>
    <property type="match status" value="1"/>
</dbReference>
<keyword evidence="5" id="KW-1185">Reference proteome</keyword>
<proteinExistence type="predicted"/>
<evidence type="ECO:0000256" key="2">
    <source>
        <dbReference type="SAM" id="MobiDB-lite"/>
    </source>
</evidence>
<feature type="domain" description="PROP1-like PPR" evidence="3">
    <location>
        <begin position="476"/>
        <end position="578"/>
    </location>
</feature>
<dbReference type="InterPro" id="IPR011990">
    <property type="entry name" value="TPR-like_helical_dom_sf"/>
</dbReference>
<dbReference type="InterPro" id="IPR033443">
    <property type="entry name" value="PROP1-like_PPR_dom"/>
</dbReference>
<reference evidence="4 5" key="1">
    <citation type="journal article" date="2020" name="G3 (Bethesda)">
        <title>Improved Reference Genome for Cyclotella cryptica CCMP332, a Model for Cell Wall Morphogenesis, Salinity Adaptation, and Lipid Production in Diatoms (Bacillariophyta).</title>
        <authorList>
            <person name="Roberts W.R."/>
            <person name="Downey K.M."/>
            <person name="Ruck E.C."/>
            <person name="Traller J.C."/>
            <person name="Alverson A.J."/>
        </authorList>
    </citation>
    <scope>NUCLEOTIDE SEQUENCE [LARGE SCALE GENOMIC DNA]</scope>
    <source>
        <strain evidence="4 5">CCMP332</strain>
    </source>
</reference>
<dbReference type="Pfam" id="PF17177">
    <property type="entry name" value="PPR_long"/>
    <property type="match status" value="1"/>
</dbReference>
<accession>A0ABD3QLT9</accession>
<dbReference type="AlphaFoldDB" id="A0ABD3QLT9"/>
<feature type="region of interest" description="Disordered" evidence="2">
    <location>
        <begin position="869"/>
        <end position="890"/>
    </location>
</feature>
<sequence length="996" mass="113078">MLQSRSFHRTASNAAHRRILSASRNATSTPFFDRVDERMKRDSPYKYEQYLKGKKNAMEKLKWKLEDRNRKMDKWYTARKGGDVNAGVQNLDSNIDQSISYQARSINQTKTVSDFPSTTLRTDFSTNSPFNKFVHPSSSQPTKPSIFSTIAANIQALETKHDDNNPTSFLSDLFQPPKETPRQKQLRDKAMVYHPDHWETYHSIMSAVLSDEKTQRMLSKISKDSKGGQIVEVVKKWLLSDERVVEKEVVGDRWRGLDEVWREGWSRGASTIFEHSNKKVETFSVASIVEDASSADYEEEEEVEVEDQVNSANDAVDGGYESKLLSELKLQQDIFISKLLSAKPELLEDFAPDFEGDKDQHSQSEKEALAAAEIRHHFHKVATRIMSYLGRYCAKRSRSDPMHVAWYKIKESGLRLPEDCISTFLYVVTTMGGNSFGFGSEALLLSSKSLSNETETEENEENAFLVPEEVATYHDLLCRPTESSVSLRVKTLASKGDTETAEELLEAFKKSIQQTNSDELIRLRTYLPILKNYCESKSISAALSVFKRMQSTPGVILEPENYCLLLATMAENGCFWRVIRFTKDSSPVDGAQSLGYNHSCGPELFDEIATEMATDALEISSSSARRLSNALAVGFKNASQPGVEGGNYDDVVSNLKEVHPLAPMPLTRQPAAANELVACRVQLDRSTGVCEVTGSQQRLILLEPDQRKQLHDDLLELSQTQYRIYTQGMAAYDKHAAEDSKDKAAEQLQLFSNWLNTREGDPFTAIVDGANVGYYMQSFDKGRFNYHQIKFMVDTLEAKGENPLVVLPNKYGHTNFIYTSKKEYQELEESEIDIMKDLTRRGKLYKVPPRCLDDFYWMVASVSEQTASRRGSDLSVPSNDPTGRFPGTRPMLITNDQMRDHRLELLEPRLFRRWYGCHIVNYNFTAFVMDESVDGNEIRFAQADFFSREIQGNESPLRSHASAGEGKWGGVAWHFPVNDWDLDERFVIRIPIKVNS</sequence>
<feature type="region of interest" description="Disordered" evidence="2">
    <location>
        <begin position="1"/>
        <end position="20"/>
    </location>
</feature>
<feature type="region of interest" description="Disordered" evidence="2">
    <location>
        <begin position="161"/>
        <end position="182"/>
    </location>
</feature>
<organism evidence="4 5">
    <name type="scientific">Cyclotella cryptica</name>
    <dbReference type="NCBI Taxonomy" id="29204"/>
    <lineage>
        <taxon>Eukaryota</taxon>
        <taxon>Sar</taxon>
        <taxon>Stramenopiles</taxon>
        <taxon>Ochrophyta</taxon>
        <taxon>Bacillariophyta</taxon>
        <taxon>Coscinodiscophyceae</taxon>
        <taxon>Thalassiosirophycidae</taxon>
        <taxon>Stephanodiscales</taxon>
        <taxon>Stephanodiscaceae</taxon>
        <taxon>Cyclotella</taxon>
    </lineage>
</organism>
<dbReference type="PANTHER" id="PTHR13547:SF1">
    <property type="entry name" value="MITOCHONDRIAL RIBONUCLEASE P CATALYTIC SUBUNIT"/>
    <property type="match status" value="1"/>
</dbReference>
<comment type="caution">
    <text evidence="4">The sequence shown here is derived from an EMBL/GenBank/DDBJ whole genome shotgun (WGS) entry which is preliminary data.</text>
</comment>
<dbReference type="EMBL" id="JABMIG020000044">
    <property type="protein sequence ID" value="KAL3798660.1"/>
    <property type="molecule type" value="Genomic_DNA"/>
</dbReference>